<protein>
    <submittedName>
        <fullName evidence="1">Uncharacterized protein</fullName>
    </submittedName>
</protein>
<sequence length="974" mass="109894">MLPADIDGKRKRPRDEPKESREIIYHDYPDQKIQVGSTLPTELRKHVISLLRKYKHVFAWEPADMVGVERTIIEHNLNVIPGSNVVKQKRRGQAGERNNAINAEVARLVQAGIVREAFFPTWIANPVMVKKSDGSWRMCIDYTDLNKACPKDCYPLPEIDQKVESLEGFKWKCFLDAYKGYHQILMRKEDEDKTAFYTDHGTFCYQKMPFGLKNAGATYQRLVDKVFMDQIGRNMEVYVDDMVIKSRAEQSLLQDIEETLKTLSKTQMKLNPAKCTFGVEEGKDSTETHSPGSFVAKSAEKALPLFNTLKGCVNKNNFQWTDEAEVALTHLKEAMKSLPTLACPVPGEKLSMYLAASPDAISAVLTVEREHQQRPVYFVSRALQGPELRYPQLEKLVLALIYAACRLRRYFQAHHVEVLTSQPICQILLKPEKSGRLAKWAIELGEHDIDYKPRTSIKGQALADFLVEIPEEEEATKSQPTKQEPGAPPETWMLHTDGAASKEGSGAGLVLTSPEGEEITYALRFDFQTTNNEAEYEAPLAGMRLAKENGVKHLLAHSDSLLVTNQINGAYELKDQRMKKYVEEVNRIAATMETFIVKQIPRSANRKADALSKLASAAFDHLSKEVLVEVLKERSIDGQEIAPINTATTTWMTPSVDYLTQGLLPNDVVEARKIKIKAPQYAMRNDTLYRRGHLEPWLKCITADEGKTVLEEIHAGEAGAHEGARALTGKTLRAGVYWPAIHSDAKEVTKKCVACQTFSPLHHLPAAPMTSISSPWPFYQWGIDIVGPFPEAPGRVKFLIVAVDYFTKWIEAEAVASIIGRNMIKFMWKNILTRFGTPKVLVSDNGLQFAEDPFRTWCTERLIKQKFTSVAHPQANGQTEVSNRTLVMGLKKRLGKAKGCWVEELPTVLWSYRTTPRTSANETPFRLTYGTEAVLPPEIFVGSLRTTEFTEEKNNQDLRLNLDILEEKRELANI</sequence>
<name>A0ACB9CYX7_CICIN</name>
<dbReference type="EMBL" id="CM042013">
    <property type="protein sequence ID" value="KAI3739502.1"/>
    <property type="molecule type" value="Genomic_DNA"/>
</dbReference>
<comment type="caution">
    <text evidence="1">The sequence shown here is derived from an EMBL/GenBank/DDBJ whole genome shotgun (WGS) entry which is preliminary data.</text>
</comment>
<proteinExistence type="predicted"/>
<evidence type="ECO:0000313" key="1">
    <source>
        <dbReference type="EMBL" id="KAI3739502.1"/>
    </source>
</evidence>
<reference evidence="1 2" key="2">
    <citation type="journal article" date="2022" name="Mol. Ecol. Resour.">
        <title>The genomes of chicory, endive, great burdock and yacon provide insights into Asteraceae paleo-polyploidization history and plant inulin production.</title>
        <authorList>
            <person name="Fan W."/>
            <person name="Wang S."/>
            <person name="Wang H."/>
            <person name="Wang A."/>
            <person name="Jiang F."/>
            <person name="Liu H."/>
            <person name="Zhao H."/>
            <person name="Xu D."/>
            <person name="Zhang Y."/>
        </authorList>
    </citation>
    <scope>NUCLEOTIDE SEQUENCE [LARGE SCALE GENOMIC DNA]</scope>
    <source>
        <strain evidence="2">cv. Punajuju</strain>
        <tissue evidence="1">Leaves</tissue>
    </source>
</reference>
<accession>A0ACB9CYX7</accession>
<organism evidence="1 2">
    <name type="scientific">Cichorium intybus</name>
    <name type="common">Chicory</name>
    <dbReference type="NCBI Taxonomy" id="13427"/>
    <lineage>
        <taxon>Eukaryota</taxon>
        <taxon>Viridiplantae</taxon>
        <taxon>Streptophyta</taxon>
        <taxon>Embryophyta</taxon>
        <taxon>Tracheophyta</taxon>
        <taxon>Spermatophyta</taxon>
        <taxon>Magnoliopsida</taxon>
        <taxon>eudicotyledons</taxon>
        <taxon>Gunneridae</taxon>
        <taxon>Pentapetalae</taxon>
        <taxon>asterids</taxon>
        <taxon>campanulids</taxon>
        <taxon>Asterales</taxon>
        <taxon>Asteraceae</taxon>
        <taxon>Cichorioideae</taxon>
        <taxon>Cichorieae</taxon>
        <taxon>Cichoriinae</taxon>
        <taxon>Cichorium</taxon>
    </lineage>
</organism>
<gene>
    <name evidence="1" type="ORF">L2E82_29909</name>
</gene>
<evidence type="ECO:0000313" key="2">
    <source>
        <dbReference type="Proteomes" id="UP001055811"/>
    </source>
</evidence>
<dbReference type="Proteomes" id="UP001055811">
    <property type="component" value="Linkage Group LG05"/>
</dbReference>
<keyword evidence="2" id="KW-1185">Reference proteome</keyword>
<reference evidence="2" key="1">
    <citation type="journal article" date="2022" name="Mol. Ecol. Resour.">
        <title>The genomes of chicory, endive, great burdock and yacon provide insights into Asteraceae palaeo-polyploidization history and plant inulin production.</title>
        <authorList>
            <person name="Fan W."/>
            <person name="Wang S."/>
            <person name="Wang H."/>
            <person name="Wang A."/>
            <person name="Jiang F."/>
            <person name="Liu H."/>
            <person name="Zhao H."/>
            <person name="Xu D."/>
            <person name="Zhang Y."/>
        </authorList>
    </citation>
    <scope>NUCLEOTIDE SEQUENCE [LARGE SCALE GENOMIC DNA]</scope>
    <source>
        <strain evidence="2">cv. Punajuju</strain>
    </source>
</reference>